<dbReference type="EMBL" id="BPLR01019339">
    <property type="protein sequence ID" value="GIX66787.1"/>
    <property type="molecule type" value="Genomic_DNA"/>
</dbReference>
<sequence>MIRPWDQRFQGFGAEMKHGKASIGIPPPANSSGTIGATLGMYVCMWGQGLNARCVQSPKDGAYRSIQSFHARAANCKFVSIHGDRPPGECLCL</sequence>
<organism evidence="1 2">
    <name type="scientific">Caerostris extrusa</name>
    <name type="common">Bark spider</name>
    <name type="synonym">Caerostris bankana</name>
    <dbReference type="NCBI Taxonomy" id="172846"/>
    <lineage>
        <taxon>Eukaryota</taxon>
        <taxon>Metazoa</taxon>
        <taxon>Ecdysozoa</taxon>
        <taxon>Arthropoda</taxon>
        <taxon>Chelicerata</taxon>
        <taxon>Arachnida</taxon>
        <taxon>Araneae</taxon>
        <taxon>Araneomorphae</taxon>
        <taxon>Entelegynae</taxon>
        <taxon>Araneoidea</taxon>
        <taxon>Araneidae</taxon>
        <taxon>Caerostris</taxon>
    </lineage>
</organism>
<comment type="caution">
    <text evidence="1">The sequence shown here is derived from an EMBL/GenBank/DDBJ whole genome shotgun (WGS) entry which is preliminary data.</text>
</comment>
<protein>
    <submittedName>
        <fullName evidence="1">Uncharacterized protein</fullName>
    </submittedName>
</protein>
<proteinExistence type="predicted"/>
<evidence type="ECO:0000313" key="2">
    <source>
        <dbReference type="Proteomes" id="UP001054945"/>
    </source>
</evidence>
<reference evidence="1 2" key="1">
    <citation type="submission" date="2021-06" db="EMBL/GenBank/DDBJ databases">
        <title>Caerostris extrusa draft genome.</title>
        <authorList>
            <person name="Kono N."/>
            <person name="Arakawa K."/>
        </authorList>
    </citation>
    <scope>NUCLEOTIDE SEQUENCE [LARGE SCALE GENOMIC DNA]</scope>
</reference>
<name>A0AAV4M2W2_CAEEX</name>
<keyword evidence="2" id="KW-1185">Reference proteome</keyword>
<dbReference type="Proteomes" id="UP001054945">
    <property type="component" value="Unassembled WGS sequence"/>
</dbReference>
<evidence type="ECO:0000313" key="1">
    <source>
        <dbReference type="EMBL" id="GIX66787.1"/>
    </source>
</evidence>
<accession>A0AAV4M2W2</accession>
<gene>
    <name evidence="1" type="ORF">CEXT_335851</name>
</gene>
<dbReference type="AlphaFoldDB" id="A0AAV4M2W2"/>